<proteinExistence type="predicted"/>
<dbReference type="CDD" id="cd04301">
    <property type="entry name" value="NAT_SF"/>
    <property type="match status" value="1"/>
</dbReference>
<organism evidence="2 3">
    <name type="scientific">Bacillus glycinifermentans</name>
    <dbReference type="NCBI Taxonomy" id="1664069"/>
    <lineage>
        <taxon>Bacteria</taxon>
        <taxon>Bacillati</taxon>
        <taxon>Bacillota</taxon>
        <taxon>Bacilli</taxon>
        <taxon>Bacillales</taxon>
        <taxon>Bacillaceae</taxon>
        <taxon>Bacillus</taxon>
    </lineage>
</organism>
<evidence type="ECO:0000313" key="3">
    <source>
        <dbReference type="Proteomes" id="UP000288675"/>
    </source>
</evidence>
<dbReference type="InterPro" id="IPR016181">
    <property type="entry name" value="Acyl_CoA_acyltransferase"/>
</dbReference>
<dbReference type="RefSeq" id="WP_046129792.1">
    <property type="nucleotide sequence ID" value="NZ_CP035232.1"/>
</dbReference>
<dbReference type="PROSITE" id="PS51186">
    <property type="entry name" value="GNAT"/>
    <property type="match status" value="1"/>
</dbReference>
<dbReference type="GeneID" id="82853787"/>
<name>A0AAJ4D300_9BACI</name>
<gene>
    <name evidence="2" type="ORF">EQZ20_14025</name>
</gene>
<dbReference type="Pfam" id="PF13673">
    <property type="entry name" value="Acetyltransf_10"/>
    <property type="match status" value="1"/>
</dbReference>
<evidence type="ECO:0000259" key="1">
    <source>
        <dbReference type="PROSITE" id="PS51186"/>
    </source>
</evidence>
<dbReference type="AlphaFoldDB" id="A0AAJ4D300"/>
<dbReference type="GO" id="GO:0016747">
    <property type="term" value="F:acyltransferase activity, transferring groups other than amino-acyl groups"/>
    <property type="evidence" value="ECO:0007669"/>
    <property type="project" value="InterPro"/>
</dbReference>
<protein>
    <submittedName>
        <fullName evidence="2">GNAT family N-acetyltransferase</fullName>
    </submittedName>
</protein>
<dbReference type="SUPFAM" id="SSF55729">
    <property type="entry name" value="Acyl-CoA N-acyltransferases (Nat)"/>
    <property type="match status" value="1"/>
</dbReference>
<accession>A0AAJ4D300</accession>
<sequence>MDWKLKSFEELSKEELYQIVKLRIDVFIVEQDCPYHELDDMDQKAHHLYLAEGSAILAYCRLFRSGEVYDEASIGRVIVRSRDRGKGHAKALLDKALSFLENEWKEKAVKIKGQDYLRSFYGSFGFKEVSEVYLEDGIPHVDMVKSFSGASRQQ</sequence>
<reference evidence="2 3" key="1">
    <citation type="submission" date="2019-01" db="EMBL/GenBank/DDBJ databases">
        <title>Genome sequence of Bacillus glycinifermentans SRCM103574.</title>
        <authorList>
            <person name="Kong H.-J."/>
            <person name="Jeong S.-Y."/>
            <person name="Jeong D.-Y."/>
        </authorList>
    </citation>
    <scope>NUCLEOTIDE SEQUENCE [LARGE SCALE GENOMIC DNA]</scope>
    <source>
        <strain evidence="2 3">SRCM103574</strain>
    </source>
</reference>
<dbReference type="Proteomes" id="UP000288675">
    <property type="component" value="Chromosome"/>
</dbReference>
<dbReference type="KEGG" id="bgy:BGLY_2775"/>
<feature type="domain" description="N-acetyltransferase" evidence="1">
    <location>
        <begin position="6"/>
        <end position="148"/>
    </location>
</feature>
<dbReference type="InterPro" id="IPR000182">
    <property type="entry name" value="GNAT_dom"/>
</dbReference>
<evidence type="ECO:0000313" key="2">
    <source>
        <dbReference type="EMBL" id="QAT65909.1"/>
    </source>
</evidence>
<dbReference type="Gene3D" id="3.40.630.30">
    <property type="match status" value="1"/>
</dbReference>
<dbReference type="EMBL" id="CP035232">
    <property type="protein sequence ID" value="QAT65909.1"/>
    <property type="molecule type" value="Genomic_DNA"/>
</dbReference>